<dbReference type="Pfam" id="PF13155">
    <property type="entry name" value="Toprim_2"/>
    <property type="match status" value="1"/>
</dbReference>
<dbReference type="EMBL" id="JBHUFW010000011">
    <property type="protein sequence ID" value="MFD1864053.1"/>
    <property type="molecule type" value="Genomic_DNA"/>
</dbReference>
<dbReference type="PANTHER" id="PTHR30313:SF2">
    <property type="entry name" value="DNA PRIMASE"/>
    <property type="match status" value="1"/>
</dbReference>
<comment type="subunit">
    <text evidence="12">Monomer. Interacts with DnaB.</text>
</comment>
<comment type="cofactor">
    <cofactor evidence="12 13">
        <name>Zn(2+)</name>
        <dbReference type="ChEBI" id="CHEBI:29105"/>
    </cofactor>
    <text evidence="12 13">Binds 1 zinc ion per monomer.</text>
</comment>
<accession>A0ABW4QK97</accession>
<dbReference type="EC" id="2.7.7.101" evidence="12"/>
<evidence type="ECO:0000256" key="8">
    <source>
        <dbReference type="ARBA" id="ARBA00022833"/>
    </source>
</evidence>
<keyword evidence="2 12" id="KW-0639">Primosome</keyword>
<dbReference type="Pfam" id="PF10410">
    <property type="entry name" value="DnaB_bind"/>
    <property type="match status" value="1"/>
</dbReference>
<dbReference type="Pfam" id="PF08275">
    <property type="entry name" value="DNAG_N"/>
    <property type="match status" value="1"/>
</dbReference>
<dbReference type="PANTHER" id="PTHR30313">
    <property type="entry name" value="DNA PRIMASE"/>
    <property type="match status" value="1"/>
</dbReference>
<evidence type="ECO:0000259" key="15">
    <source>
        <dbReference type="PROSITE" id="PS50880"/>
    </source>
</evidence>
<keyword evidence="8 12" id="KW-0862">Zinc</keyword>
<gene>
    <name evidence="12 16" type="primary">dnaG</name>
    <name evidence="16" type="ORF">ACFSDB_14175</name>
</gene>
<dbReference type="Gene3D" id="1.10.860.10">
    <property type="entry name" value="DNAb Helicase, Chain A"/>
    <property type="match status" value="1"/>
</dbReference>
<evidence type="ECO:0000313" key="16">
    <source>
        <dbReference type="EMBL" id="MFD1864053.1"/>
    </source>
</evidence>
<comment type="domain">
    <text evidence="12">Contains an N-terminal zinc-binding domain, a central core domain that contains the primase activity, and a C-terminal DnaB-binding domain.</text>
</comment>
<dbReference type="InterPro" id="IPR019475">
    <property type="entry name" value="DNA_primase_DnaB-bd"/>
</dbReference>
<dbReference type="SMART" id="SM00400">
    <property type="entry name" value="ZnF_CHCC"/>
    <property type="match status" value="1"/>
</dbReference>
<evidence type="ECO:0000256" key="2">
    <source>
        <dbReference type="ARBA" id="ARBA00022515"/>
    </source>
</evidence>
<keyword evidence="4 12" id="KW-0548">Nucleotidyltransferase</keyword>
<dbReference type="InterPro" id="IPR036977">
    <property type="entry name" value="DNA_primase_Znf_CHC2"/>
</dbReference>
<keyword evidence="10 12" id="KW-0238">DNA-binding</keyword>
<keyword evidence="11 12" id="KW-0804">Transcription</keyword>
<feature type="domain" description="Toprim" evidence="15">
    <location>
        <begin position="263"/>
        <end position="344"/>
    </location>
</feature>
<dbReference type="SUPFAM" id="SSF56731">
    <property type="entry name" value="DNA primase core"/>
    <property type="match status" value="1"/>
</dbReference>
<comment type="function">
    <text evidence="12 13">RNA polymerase that catalyzes the synthesis of short RNA molecules used as primers for DNA polymerase during DNA replication.</text>
</comment>
<dbReference type="InterPro" id="IPR034151">
    <property type="entry name" value="TOPRIM_DnaG_bac"/>
</dbReference>
<comment type="caution">
    <text evidence="16">The sequence shown here is derived from an EMBL/GenBank/DDBJ whole genome shotgun (WGS) entry which is preliminary data.</text>
</comment>
<keyword evidence="5 12" id="KW-0235">DNA replication</keyword>
<dbReference type="SUPFAM" id="SSF57783">
    <property type="entry name" value="Zinc beta-ribbon"/>
    <property type="match status" value="1"/>
</dbReference>
<dbReference type="RefSeq" id="WP_204890447.1">
    <property type="nucleotide sequence ID" value="NZ_JBHUFW010000011.1"/>
</dbReference>
<evidence type="ECO:0000256" key="9">
    <source>
        <dbReference type="ARBA" id="ARBA00022842"/>
    </source>
</evidence>
<dbReference type="InterPro" id="IPR050219">
    <property type="entry name" value="DnaG_primase"/>
</dbReference>
<dbReference type="InterPro" id="IPR013264">
    <property type="entry name" value="DNAG_N"/>
</dbReference>
<comment type="similarity">
    <text evidence="12 13">Belongs to the DnaG primase family.</text>
</comment>
<dbReference type="InterPro" id="IPR006295">
    <property type="entry name" value="DNA_primase_DnaG"/>
</dbReference>
<feature type="zinc finger region" description="CHC2-type" evidence="12">
    <location>
        <begin position="40"/>
        <end position="64"/>
    </location>
</feature>
<evidence type="ECO:0000256" key="12">
    <source>
        <dbReference type="HAMAP-Rule" id="MF_00974"/>
    </source>
</evidence>
<evidence type="ECO:0000256" key="11">
    <source>
        <dbReference type="ARBA" id="ARBA00023163"/>
    </source>
</evidence>
<feature type="compositionally biased region" description="Basic and acidic residues" evidence="14">
    <location>
        <begin position="458"/>
        <end position="468"/>
    </location>
</feature>
<dbReference type="PROSITE" id="PS50880">
    <property type="entry name" value="TOPRIM"/>
    <property type="match status" value="1"/>
</dbReference>
<feature type="compositionally biased region" description="Basic and acidic residues" evidence="14">
    <location>
        <begin position="438"/>
        <end position="450"/>
    </location>
</feature>
<evidence type="ECO:0000256" key="4">
    <source>
        <dbReference type="ARBA" id="ARBA00022695"/>
    </source>
</evidence>
<keyword evidence="17" id="KW-1185">Reference proteome</keyword>
<dbReference type="InterPro" id="IPR002694">
    <property type="entry name" value="Znf_CHC2"/>
</dbReference>
<evidence type="ECO:0000256" key="10">
    <source>
        <dbReference type="ARBA" id="ARBA00023125"/>
    </source>
</evidence>
<evidence type="ECO:0000256" key="14">
    <source>
        <dbReference type="SAM" id="MobiDB-lite"/>
    </source>
</evidence>
<dbReference type="Pfam" id="PF01807">
    <property type="entry name" value="Zn_ribbon_DnaG"/>
    <property type="match status" value="1"/>
</dbReference>
<dbReference type="Gene3D" id="3.40.1360.10">
    <property type="match status" value="1"/>
</dbReference>
<evidence type="ECO:0000256" key="7">
    <source>
        <dbReference type="ARBA" id="ARBA00022771"/>
    </source>
</evidence>
<keyword evidence="9" id="KW-0460">Magnesium</keyword>
<dbReference type="NCBIfam" id="TIGR01391">
    <property type="entry name" value="dnaG"/>
    <property type="match status" value="1"/>
</dbReference>
<evidence type="ECO:0000256" key="5">
    <source>
        <dbReference type="ARBA" id="ARBA00022705"/>
    </source>
</evidence>
<dbReference type="SMART" id="SM00493">
    <property type="entry name" value="TOPRIM"/>
    <property type="match status" value="1"/>
</dbReference>
<name>A0ABW4QK97_9BACL</name>
<dbReference type="PIRSF" id="PIRSF002811">
    <property type="entry name" value="DnaG"/>
    <property type="match status" value="1"/>
</dbReference>
<keyword evidence="7 12" id="KW-0863">Zinc-finger</keyword>
<organism evidence="16 17">
    <name type="scientific">Planococcus chinensis</name>
    <dbReference type="NCBI Taxonomy" id="272917"/>
    <lineage>
        <taxon>Bacteria</taxon>
        <taxon>Bacillati</taxon>
        <taxon>Bacillota</taxon>
        <taxon>Bacilli</taxon>
        <taxon>Bacillales</taxon>
        <taxon>Caryophanaceae</taxon>
        <taxon>Planococcus</taxon>
    </lineage>
</organism>
<keyword evidence="3 12" id="KW-0808">Transferase</keyword>
<proteinExistence type="inferred from homology"/>
<dbReference type="InterPro" id="IPR006171">
    <property type="entry name" value="TOPRIM_dom"/>
</dbReference>
<evidence type="ECO:0000256" key="3">
    <source>
        <dbReference type="ARBA" id="ARBA00022679"/>
    </source>
</evidence>
<dbReference type="HAMAP" id="MF_00974">
    <property type="entry name" value="DNA_primase_DnaG"/>
    <property type="match status" value="1"/>
</dbReference>
<evidence type="ECO:0000313" key="17">
    <source>
        <dbReference type="Proteomes" id="UP001597273"/>
    </source>
</evidence>
<protein>
    <recommendedName>
        <fullName evidence="12 13">DNA primase</fullName>
        <ecNumber evidence="12">2.7.7.101</ecNumber>
    </recommendedName>
</protein>
<sequence>MSTRVPEEVIEQIRTSADIVDVVGEYVQLTKRGRNWFGLCPFHGESTPSFSVTSDKQIFHCFGCGAGGNVITFLMDIENLSFQEALSKLGSRAGIEVDVNVPSESSQALSKADSQLVAMHEFAAEMYHHILLNTEEGQAALDYLENRGFTRELIEKYRIGWSLPEWNYMATALQRKGYSEAELVESGLAIEREQGNGFFDRFRGRIMYPIMNESGKTIAFSGRILENTKQEAKYMNSPESPIFQKSQVLYNVHQARNTIRKNRKIILFEGFMDVIAASKAGVENALATMGTSLTSQHIRAMKRFAQEVVVCFDGDDAGWEAAKKAAIALNEENFKVEVAVLPGKMDPDDFVRENGGEAFREQIIGKPHAFIAFAMMHARRHKNFQYENDLLQYIQEVLQLLAGRSSPIERDLYIKQLSKETGLSEEAILQQYRKLENKSIERSRPQHPAEEAPSARPPKREPKRTSSLNRAERLLFAHALAEPRVMDKLANAADGMPFVSEEYKALYVQLLGFYEEWDKADFHKFLETLQDPELRKLVMETALAERDPDHGEEEIEDCLKHLDKHRIEQQIHLKIQQSKEAEKQHDMKRALLLAQEAIALRKSL</sequence>
<evidence type="ECO:0000256" key="1">
    <source>
        <dbReference type="ARBA" id="ARBA00022478"/>
    </source>
</evidence>
<comment type="catalytic activity">
    <reaction evidence="12">
        <text>ssDNA + n NTP = ssDNA/pppN(pN)n-1 hybrid + (n-1) diphosphate.</text>
        <dbReference type="EC" id="2.7.7.101"/>
    </reaction>
</comment>
<dbReference type="Gene3D" id="3.90.980.10">
    <property type="entry name" value="DNA primase, catalytic core, N-terminal domain"/>
    <property type="match status" value="1"/>
</dbReference>
<dbReference type="InterPro" id="IPR016136">
    <property type="entry name" value="DNA_helicase_N/primase_C"/>
</dbReference>
<evidence type="ECO:0000256" key="6">
    <source>
        <dbReference type="ARBA" id="ARBA00022723"/>
    </source>
</evidence>
<reference evidence="17" key="1">
    <citation type="journal article" date="2019" name="Int. J. Syst. Evol. Microbiol.">
        <title>The Global Catalogue of Microorganisms (GCM) 10K type strain sequencing project: providing services to taxonomists for standard genome sequencing and annotation.</title>
        <authorList>
            <consortium name="The Broad Institute Genomics Platform"/>
            <consortium name="The Broad Institute Genome Sequencing Center for Infectious Disease"/>
            <person name="Wu L."/>
            <person name="Ma J."/>
        </authorList>
    </citation>
    <scope>NUCLEOTIDE SEQUENCE [LARGE SCALE GENOMIC DNA]</scope>
    <source>
        <strain evidence="17">CGMCC 1.15475</strain>
    </source>
</reference>
<dbReference type="InterPro" id="IPR030846">
    <property type="entry name" value="DnaG_bac"/>
</dbReference>
<keyword evidence="1 12" id="KW-0240">DNA-directed RNA polymerase</keyword>
<dbReference type="Gene3D" id="3.90.580.10">
    <property type="entry name" value="Zinc finger, CHC2-type domain"/>
    <property type="match status" value="1"/>
</dbReference>
<dbReference type="CDD" id="cd03364">
    <property type="entry name" value="TOPRIM_DnaG_primases"/>
    <property type="match status" value="1"/>
</dbReference>
<keyword evidence="6 12" id="KW-0479">Metal-binding</keyword>
<dbReference type="Proteomes" id="UP001597273">
    <property type="component" value="Unassembled WGS sequence"/>
</dbReference>
<evidence type="ECO:0000256" key="13">
    <source>
        <dbReference type="PIRNR" id="PIRNR002811"/>
    </source>
</evidence>
<dbReference type="InterPro" id="IPR037068">
    <property type="entry name" value="DNA_primase_core_N_sf"/>
</dbReference>
<feature type="region of interest" description="Disordered" evidence="14">
    <location>
        <begin position="438"/>
        <end position="468"/>
    </location>
</feature>